<dbReference type="Pfam" id="PF08751">
    <property type="entry name" value="TrwC"/>
    <property type="match status" value="1"/>
</dbReference>
<dbReference type="AlphaFoldDB" id="A0A811GD29"/>
<comment type="caution">
    <text evidence="2">The sequence shown here is derived from an EMBL/GenBank/DDBJ whole genome shotgun (WGS) entry which is preliminary data.</text>
</comment>
<accession>A0A811GD29</accession>
<gene>
    <name evidence="2" type="ORF">CIP107547_02094</name>
</gene>
<sequence length="181" mass="19378">MSPRLIPLPGDEGRAENIACKKICISAMPLRYHYPVALICSEQGECHGTFAVICSDPAECGAGTVEGGLRGVLTIAKLHDDSVAYYESTVDQNSVENSAALGPDGYYSEDEMKPAQAWVVARERVKSERVCAQLGVEVGAEVRGDAVRTWFNKALAPSRLKLGRAPKESGVLGFDLTFCAG</sequence>
<proteinExistence type="predicted"/>
<organism evidence="2 3">
    <name type="scientific">Corynebacterium diphtheriae</name>
    <dbReference type="NCBI Taxonomy" id="1717"/>
    <lineage>
        <taxon>Bacteria</taxon>
        <taxon>Bacillati</taxon>
        <taxon>Actinomycetota</taxon>
        <taxon>Actinomycetes</taxon>
        <taxon>Mycobacteriales</taxon>
        <taxon>Corynebacteriaceae</taxon>
        <taxon>Corynebacterium</taxon>
    </lineage>
</organism>
<dbReference type="EMBL" id="CADDAV010000026">
    <property type="protein sequence ID" value="CAB0617687.1"/>
    <property type="molecule type" value="Genomic_DNA"/>
</dbReference>
<name>A0A811GD29_CORDP</name>
<reference evidence="2 3" key="1">
    <citation type="submission" date="2020-02" db="EMBL/GenBank/DDBJ databases">
        <authorList>
            <person name="Brisse S."/>
        </authorList>
    </citation>
    <scope>NUCLEOTIDE SEQUENCE [LARGE SCALE GENOMIC DNA]</scope>
    <source>
        <strain evidence="2">CIP107547</strain>
    </source>
</reference>
<dbReference type="InterPro" id="IPR014862">
    <property type="entry name" value="TrwC"/>
</dbReference>
<protein>
    <recommendedName>
        <fullName evidence="1">TrwC relaxase domain-containing protein</fullName>
    </recommendedName>
</protein>
<feature type="domain" description="TrwC relaxase" evidence="1">
    <location>
        <begin position="81"/>
        <end position="180"/>
    </location>
</feature>
<evidence type="ECO:0000259" key="1">
    <source>
        <dbReference type="Pfam" id="PF08751"/>
    </source>
</evidence>
<evidence type="ECO:0000313" key="3">
    <source>
        <dbReference type="Proteomes" id="UP000480222"/>
    </source>
</evidence>
<dbReference type="SUPFAM" id="SSF55464">
    <property type="entry name" value="Origin of replication-binding domain, RBD-like"/>
    <property type="match status" value="1"/>
</dbReference>
<dbReference type="Proteomes" id="UP000480222">
    <property type="component" value="Unassembled WGS sequence"/>
</dbReference>
<evidence type="ECO:0000313" key="2">
    <source>
        <dbReference type="EMBL" id="CAB0617687.1"/>
    </source>
</evidence>